<sequence>MLLPPRIYATAQIPDRASKKAVSPFLKWPVQSPEDKLREEREKRRMLLVHQTGSVKVGEVLTPDLSPRYTLTYTPSQDRILPSPPHLHVKIRNASAIPLRAAYLHGPYTLHVSAYPATFNPNRKVESPKKEGVPEFEPNLKAGGSWSCKVVVPEDIRETGGSTGREGEDGEERPRSVTWILEITSQIIFSQSASVNFELLVGRDERSLELGFAAVAGSHHGNGPPGQVQDHQQGKNRMEGRHPAQPKGVYSKAIRLVVDDTASLWNKPALPEWRDGEDGEAGRGGEKDKANKVRKQKNIHLVILTHGLHSNLGADMLYLKESIDATARQARMDARKKRKDEKKKGRAAETAAASENMSRDAETDGDRRTSTAPLSGGQEDIDEDEAEEDNSDDEEVIVRGFPGNAVRTERGIQYLGKRLAKYVLQQTYPDQPFLPIKKTLKKKMSNTFLPSNNTRDRESDEGIPAHAGSSVHERIAQTRDDKLPYKYTSISFIGHSLGGLVQTYAVAYIHKHSPEFFQKIKPINFVCMASPLLGLSNENPVYVKFALDFGLVGRTGQDLGLTWRAPTIARSGWSAMVNGFGGGNQKEQNQEDPGAKPLLRILPTGPAHQVLRMFRNRTVYSNVVNDGIVPLRTSCLLFLDWRGLGRVEKARRENGLIGTLASFGFAELTGQNSSPNPSRLSIADEEYRQDDSGTSTPIGGDDDTTVPQPGENAAAMFDETQAAAEPSKSQFLSEDQRKEVKAETAAKKSNSPTSTVSTNPITGFINYLKGATTTPKDRKMYKRSQTIKIDRPDESSSTAHSSLSEQQHQQHIRTHGRPPATRGDSILDNPHNMEAPPKTTFFEAAGDIIKPPIPPTSWIIDPSRRSRTIFHDRVYHPEDIPPPPTKRPTRLGRSFSSTSVDQNSIRTTSTTDSIDSGGMRVEEKIARAYHKDLSWRKVLVRLEPDAHNNICVRRMFANAYGWPVIKHLCDTHFADTWAAKTRDEREPALDRAKGGLDSKVTERGEEVEGQTTKQPPQRSQSEMREAADELAPLQSGTPSEDSSLWDDAYFEGSDDEDDDSGVDDRGVFQRYFNPQTSTSSSSTPAAGSNSAMGEEDEGTGTGTSQADIADFLSKSPPSLTVEGHRGVILGPFVYHVRLFRFLTQSPKSDDFDG</sequence>
<dbReference type="SUPFAM" id="SSF53474">
    <property type="entry name" value="alpha/beta-Hydrolases"/>
    <property type="match status" value="1"/>
</dbReference>
<feature type="region of interest" description="Disordered" evidence="3">
    <location>
        <begin position="447"/>
        <end position="474"/>
    </location>
</feature>
<feature type="compositionally biased region" description="Polar residues" evidence="3">
    <location>
        <begin position="1009"/>
        <end position="1020"/>
    </location>
</feature>
<feature type="compositionally biased region" description="Polar residues" evidence="3">
    <location>
        <begin position="894"/>
        <end position="903"/>
    </location>
</feature>
<comment type="similarity">
    <text evidence="1">Belongs to the putative lipase ROG1 family.</text>
</comment>
<feature type="compositionally biased region" description="Basic and acidic residues" evidence="3">
    <location>
        <begin position="734"/>
        <end position="746"/>
    </location>
</feature>
<evidence type="ECO:0000313" key="6">
    <source>
        <dbReference type="Proteomes" id="UP000799776"/>
    </source>
</evidence>
<feature type="compositionally biased region" description="Low complexity" evidence="3">
    <location>
        <begin position="1076"/>
        <end position="1091"/>
    </location>
</feature>
<feature type="compositionally biased region" description="Basic and acidic residues" evidence="3">
    <location>
        <begin position="232"/>
        <end position="242"/>
    </location>
</feature>
<keyword evidence="6" id="KW-1185">Reference proteome</keyword>
<feature type="compositionally biased region" description="Low complexity" evidence="3">
    <location>
        <begin position="749"/>
        <end position="761"/>
    </location>
</feature>
<feature type="compositionally biased region" description="Acidic residues" evidence="3">
    <location>
        <begin position="1048"/>
        <end position="1061"/>
    </location>
</feature>
<evidence type="ECO:0000259" key="4">
    <source>
        <dbReference type="Pfam" id="PF05057"/>
    </source>
</evidence>
<dbReference type="PANTHER" id="PTHR12482">
    <property type="entry name" value="LIPASE ROG1-RELATED-RELATED"/>
    <property type="match status" value="1"/>
</dbReference>
<protein>
    <submittedName>
        <fullName evidence="5">DUF676-domain-containing protein</fullName>
    </submittedName>
</protein>
<feature type="region of interest" description="Disordered" evidence="3">
    <location>
        <begin position="981"/>
        <end position="1119"/>
    </location>
</feature>
<dbReference type="Proteomes" id="UP000799776">
    <property type="component" value="Unassembled WGS sequence"/>
</dbReference>
<accession>A0A9P4HQH2</accession>
<feature type="compositionally biased region" description="Low complexity" evidence="3">
    <location>
        <begin position="904"/>
        <end position="916"/>
    </location>
</feature>
<dbReference type="InterPro" id="IPR007751">
    <property type="entry name" value="DUF676_lipase-like"/>
</dbReference>
<feature type="domain" description="DUF676" evidence="4">
    <location>
        <begin position="387"/>
        <end position="428"/>
    </location>
</feature>
<organism evidence="5 6">
    <name type="scientific">Saccharata proteae CBS 121410</name>
    <dbReference type="NCBI Taxonomy" id="1314787"/>
    <lineage>
        <taxon>Eukaryota</taxon>
        <taxon>Fungi</taxon>
        <taxon>Dikarya</taxon>
        <taxon>Ascomycota</taxon>
        <taxon>Pezizomycotina</taxon>
        <taxon>Dothideomycetes</taxon>
        <taxon>Dothideomycetes incertae sedis</taxon>
        <taxon>Botryosphaeriales</taxon>
        <taxon>Saccharataceae</taxon>
        <taxon>Saccharata</taxon>
    </lineage>
</organism>
<evidence type="ECO:0000256" key="3">
    <source>
        <dbReference type="SAM" id="MobiDB-lite"/>
    </source>
</evidence>
<feature type="compositionally biased region" description="Basic and acidic residues" evidence="3">
    <location>
        <begin position="981"/>
        <end position="1006"/>
    </location>
</feature>
<keyword evidence="2" id="KW-0442">Lipid degradation</keyword>
<feature type="region of interest" description="Disordered" evidence="3">
    <location>
        <begin position="218"/>
        <end position="247"/>
    </location>
</feature>
<dbReference type="OrthoDB" id="5368485at2759"/>
<reference evidence="5" key="1">
    <citation type="journal article" date="2020" name="Stud. Mycol.">
        <title>101 Dothideomycetes genomes: a test case for predicting lifestyles and emergence of pathogens.</title>
        <authorList>
            <person name="Haridas S."/>
            <person name="Albert R."/>
            <person name="Binder M."/>
            <person name="Bloem J."/>
            <person name="Labutti K."/>
            <person name="Salamov A."/>
            <person name="Andreopoulos B."/>
            <person name="Baker S."/>
            <person name="Barry K."/>
            <person name="Bills G."/>
            <person name="Bluhm B."/>
            <person name="Cannon C."/>
            <person name="Castanera R."/>
            <person name="Culley D."/>
            <person name="Daum C."/>
            <person name="Ezra D."/>
            <person name="Gonzalez J."/>
            <person name="Henrissat B."/>
            <person name="Kuo A."/>
            <person name="Liang C."/>
            <person name="Lipzen A."/>
            <person name="Lutzoni F."/>
            <person name="Magnuson J."/>
            <person name="Mondo S."/>
            <person name="Nolan M."/>
            <person name="Ohm R."/>
            <person name="Pangilinan J."/>
            <person name="Park H.-J."/>
            <person name="Ramirez L."/>
            <person name="Alfaro M."/>
            <person name="Sun H."/>
            <person name="Tritt A."/>
            <person name="Yoshinaga Y."/>
            <person name="Zwiers L.-H."/>
            <person name="Turgeon B."/>
            <person name="Goodwin S."/>
            <person name="Spatafora J."/>
            <person name="Crous P."/>
            <person name="Grigoriev I."/>
        </authorList>
    </citation>
    <scope>NUCLEOTIDE SEQUENCE</scope>
    <source>
        <strain evidence="5">CBS 121410</strain>
    </source>
</reference>
<gene>
    <name evidence="5" type="ORF">K490DRAFT_75591</name>
</gene>
<feature type="compositionally biased region" description="Acidic residues" evidence="3">
    <location>
        <begin position="379"/>
        <end position="395"/>
    </location>
</feature>
<feature type="region of interest" description="Disordered" evidence="3">
    <location>
        <begin position="874"/>
        <end position="916"/>
    </location>
</feature>
<comment type="caution">
    <text evidence="5">The sequence shown here is derived from an EMBL/GenBank/DDBJ whole genome shotgun (WGS) entry which is preliminary data.</text>
</comment>
<dbReference type="InterPro" id="IPR029058">
    <property type="entry name" value="AB_hydrolase_fold"/>
</dbReference>
<dbReference type="GO" id="GO:0016042">
    <property type="term" value="P:lipid catabolic process"/>
    <property type="evidence" value="ECO:0007669"/>
    <property type="project" value="UniProtKB-KW"/>
</dbReference>
<feature type="region of interest" description="Disordered" evidence="3">
    <location>
        <begin position="269"/>
        <end position="294"/>
    </location>
</feature>
<evidence type="ECO:0000313" key="5">
    <source>
        <dbReference type="EMBL" id="KAF2084792.1"/>
    </source>
</evidence>
<dbReference type="Pfam" id="PF05057">
    <property type="entry name" value="DUF676"/>
    <property type="match status" value="3"/>
</dbReference>
<feature type="compositionally biased region" description="Basic and acidic residues" evidence="3">
    <location>
        <begin position="357"/>
        <end position="369"/>
    </location>
</feature>
<keyword evidence="2" id="KW-0443">Lipid metabolism</keyword>
<feature type="compositionally biased region" description="Low complexity" evidence="3">
    <location>
        <begin position="795"/>
        <end position="809"/>
    </location>
</feature>
<dbReference type="PANTHER" id="PTHR12482:SF62">
    <property type="entry name" value="LIPASE ROG1-RELATED"/>
    <property type="match status" value="1"/>
</dbReference>
<dbReference type="Gene3D" id="3.40.50.1820">
    <property type="entry name" value="alpha/beta hydrolase"/>
    <property type="match status" value="1"/>
</dbReference>
<feature type="region of interest" description="Disordered" evidence="3">
    <location>
        <begin position="687"/>
        <end position="761"/>
    </location>
</feature>
<feature type="region of interest" description="Disordered" evidence="3">
    <location>
        <begin position="330"/>
        <end position="402"/>
    </location>
</feature>
<feature type="domain" description="DUF676" evidence="4">
    <location>
        <begin position="296"/>
        <end position="343"/>
    </location>
</feature>
<dbReference type="AlphaFoldDB" id="A0A9P4HQH2"/>
<evidence type="ECO:0000256" key="1">
    <source>
        <dbReference type="ARBA" id="ARBA00007920"/>
    </source>
</evidence>
<feature type="region of interest" description="Disordered" evidence="3">
    <location>
        <begin position="775"/>
        <end position="838"/>
    </location>
</feature>
<dbReference type="GO" id="GO:0047372">
    <property type="term" value="F:monoacylglycerol lipase activity"/>
    <property type="evidence" value="ECO:0007669"/>
    <property type="project" value="TreeGrafter"/>
</dbReference>
<name>A0A9P4HQH2_9PEZI</name>
<feature type="compositionally biased region" description="Basic and acidic residues" evidence="3">
    <location>
        <begin position="272"/>
        <end position="291"/>
    </location>
</feature>
<evidence type="ECO:0000256" key="2">
    <source>
        <dbReference type="ARBA" id="ARBA00022963"/>
    </source>
</evidence>
<dbReference type="EMBL" id="ML978737">
    <property type="protein sequence ID" value="KAF2084792.1"/>
    <property type="molecule type" value="Genomic_DNA"/>
</dbReference>
<proteinExistence type="inferred from homology"/>
<feature type="domain" description="DUF676" evidence="4">
    <location>
        <begin position="445"/>
        <end position="633"/>
    </location>
</feature>
<dbReference type="InterPro" id="IPR044294">
    <property type="entry name" value="Lipase-like"/>
</dbReference>